<organism evidence="4 5">
    <name type="scientific">Mediterraneibacter gnavus</name>
    <name type="common">Ruminococcus gnavus</name>
    <dbReference type="NCBI Taxonomy" id="33038"/>
    <lineage>
        <taxon>Bacteria</taxon>
        <taxon>Bacillati</taxon>
        <taxon>Bacillota</taxon>
        <taxon>Clostridia</taxon>
        <taxon>Lachnospirales</taxon>
        <taxon>Lachnospiraceae</taxon>
        <taxon>Mediterraneibacter</taxon>
    </lineage>
</organism>
<dbReference type="SUPFAM" id="SSF56601">
    <property type="entry name" value="beta-lactamase/transpeptidase-like"/>
    <property type="match status" value="1"/>
</dbReference>
<feature type="signal peptide" evidence="2">
    <location>
        <begin position="1"/>
        <end position="29"/>
    </location>
</feature>
<proteinExistence type="predicted"/>
<dbReference type="EMBL" id="JAJBOM010000014">
    <property type="protein sequence ID" value="MCB5619625.1"/>
    <property type="molecule type" value="Genomic_DNA"/>
</dbReference>
<reference evidence="4" key="1">
    <citation type="submission" date="2021-10" db="EMBL/GenBank/DDBJ databases">
        <title>Collection of gut derived symbiotic bacterial strains cultured from healthy donors.</title>
        <authorList>
            <person name="Lin H."/>
            <person name="Littmann E."/>
            <person name="Claire K."/>
            <person name="Pamer E."/>
        </authorList>
    </citation>
    <scope>NUCLEOTIDE SEQUENCE</scope>
    <source>
        <strain evidence="4">MSK.23.18</strain>
    </source>
</reference>
<dbReference type="Gene3D" id="3.40.710.10">
    <property type="entry name" value="DD-peptidase/beta-lactamase superfamily"/>
    <property type="match status" value="1"/>
</dbReference>
<keyword evidence="1" id="KW-0472">Membrane</keyword>
<evidence type="ECO:0000256" key="2">
    <source>
        <dbReference type="SAM" id="SignalP"/>
    </source>
</evidence>
<keyword evidence="1" id="KW-0812">Transmembrane</keyword>
<evidence type="ECO:0000313" key="4">
    <source>
        <dbReference type="EMBL" id="MCB5619625.1"/>
    </source>
</evidence>
<feature type="transmembrane region" description="Helical" evidence="1">
    <location>
        <begin position="408"/>
        <end position="431"/>
    </location>
</feature>
<feature type="transmembrane region" description="Helical" evidence="1">
    <location>
        <begin position="437"/>
        <end position="458"/>
    </location>
</feature>
<feature type="chain" id="PRO_5042608650" evidence="2">
    <location>
        <begin position="30"/>
        <end position="470"/>
    </location>
</feature>
<dbReference type="PANTHER" id="PTHR46825:SF9">
    <property type="entry name" value="BETA-LACTAMASE-RELATED DOMAIN-CONTAINING PROTEIN"/>
    <property type="match status" value="1"/>
</dbReference>
<sequence>MKNKIIKRASICMAFLITCSIFCMNDVFASKKPPSDYEKISEQIAIDVEKYHIPGMAVIVVDKDNVLFQETYGNCDSIDTPFLIGSMSKSFTALAIMQLVEDGKIDLDSPISEYIDAGKWFIDDTDSNNITIRNLLNQTSGITTYQTFGKLKKTNSYGSHVYANANYGLLGLIIEAVSGMTYEEYVSKNVFSPLGMNHSAASFKKSKENGLINGYRNYFGIPIDGEPDYPDDIAYGTWTNVPAGYLSSSISDMGRYLQMYLNDGENIISKESINSMFFDNVPVNDGSYYYGMGWLYSTQMYSQPMFWHAGLVENYTSNMFILPKEGIGVAVLVNMNDYLVCNNLINNIINPLIGEERQNYPNLYVILHLVIDVICFLLCFISVHSIATIGQWTKKESINFIIDGLRHILLPIFLLCIPLITGTPIRALWLFVKDLCLLLYLNAGILIIVGVYKIVFLLRKLYIKNHCLES</sequence>
<dbReference type="Pfam" id="PF00144">
    <property type="entry name" value="Beta-lactamase"/>
    <property type="match status" value="1"/>
</dbReference>
<protein>
    <submittedName>
        <fullName evidence="4">Beta-lactamase family protein</fullName>
    </submittedName>
</protein>
<gene>
    <name evidence="4" type="ORF">LIQ08_10745</name>
</gene>
<dbReference type="AlphaFoldDB" id="A0AAJ1F561"/>
<evidence type="ECO:0000256" key="1">
    <source>
        <dbReference type="SAM" id="Phobius"/>
    </source>
</evidence>
<accession>A0AAJ1F561</accession>
<keyword evidence="2" id="KW-0732">Signal</keyword>
<feature type="transmembrane region" description="Helical" evidence="1">
    <location>
        <begin position="363"/>
        <end position="387"/>
    </location>
</feature>
<feature type="domain" description="Beta-lactamase-related" evidence="3">
    <location>
        <begin position="48"/>
        <end position="336"/>
    </location>
</feature>
<evidence type="ECO:0000259" key="3">
    <source>
        <dbReference type="Pfam" id="PF00144"/>
    </source>
</evidence>
<dbReference type="Proteomes" id="UP001297370">
    <property type="component" value="Unassembled WGS sequence"/>
</dbReference>
<dbReference type="InterPro" id="IPR012338">
    <property type="entry name" value="Beta-lactam/transpept-like"/>
</dbReference>
<dbReference type="PANTHER" id="PTHR46825">
    <property type="entry name" value="D-ALANYL-D-ALANINE-CARBOXYPEPTIDASE/ENDOPEPTIDASE AMPH"/>
    <property type="match status" value="1"/>
</dbReference>
<keyword evidence="1" id="KW-1133">Transmembrane helix</keyword>
<name>A0AAJ1F561_MEDGN</name>
<dbReference type="RefSeq" id="WP_202031875.1">
    <property type="nucleotide sequence ID" value="NZ_JAAIQY010000015.1"/>
</dbReference>
<dbReference type="InterPro" id="IPR050491">
    <property type="entry name" value="AmpC-like"/>
</dbReference>
<dbReference type="InterPro" id="IPR001466">
    <property type="entry name" value="Beta-lactam-related"/>
</dbReference>
<comment type="caution">
    <text evidence="4">The sequence shown here is derived from an EMBL/GenBank/DDBJ whole genome shotgun (WGS) entry which is preliminary data.</text>
</comment>
<evidence type="ECO:0000313" key="5">
    <source>
        <dbReference type="Proteomes" id="UP001297370"/>
    </source>
</evidence>